<reference evidence="2" key="1">
    <citation type="journal article" date="2020" name="Nat. Commun.">
        <title>Genome sequence of the cluster root forming white lupin.</title>
        <authorList>
            <person name="Hufnagel B."/>
            <person name="Marques A."/>
            <person name="Soriano A."/>
            <person name="Marques L."/>
            <person name="Divol F."/>
            <person name="Doumas P."/>
            <person name="Sallet E."/>
            <person name="Mancinotti D."/>
            <person name="Carrere S."/>
            <person name="Marande W."/>
            <person name="Arribat S."/>
            <person name="Keller J."/>
            <person name="Huneau C."/>
            <person name="Blein T."/>
            <person name="Aime D."/>
            <person name="Laguerre M."/>
            <person name="Taylor J."/>
            <person name="Schubert V."/>
            <person name="Nelson M."/>
            <person name="Geu-Flores F."/>
            <person name="Crespi M."/>
            <person name="Gallardo-Guerrero K."/>
            <person name="Delaux P.-M."/>
            <person name="Salse J."/>
            <person name="Berges H."/>
            <person name="Guyot R."/>
            <person name="Gouzy J."/>
            <person name="Peret B."/>
        </authorList>
    </citation>
    <scope>NUCLEOTIDE SEQUENCE [LARGE SCALE GENOMIC DNA]</scope>
    <source>
        <strain evidence="2">cv. Amiga</strain>
    </source>
</reference>
<accession>A0A6A4PIC7</accession>
<dbReference type="InterPro" id="IPR044790">
    <property type="entry name" value="MD26C-like"/>
</dbReference>
<organism evidence="1 2">
    <name type="scientific">Lupinus albus</name>
    <name type="common">White lupine</name>
    <name type="synonym">Lupinus termis</name>
    <dbReference type="NCBI Taxonomy" id="3870"/>
    <lineage>
        <taxon>Eukaryota</taxon>
        <taxon>Viridiplantae</taxon>
        <taxon>Streptophyta</taxon>
        <taxon>Embryophyta</taxon>
        <taxon>Tracheophyta</taxon>
        <taxon>Spermatophyta</taxon>
        <taxon>Magnoliopsida</taxon>
        <taxon>eudicotyledons</taxon>
        <taxon>Gunneridae</taxon>
        <taxon>Pentapetalae</taxon>
        <taxon>rosids</taxon>
        <taxon>fabids</taxon>
        <taxon>Fabales</taxon>
        <taxon>Fabaceae</taxon>
        <taxon>Papilionoideae</taxon>
        <taxon>50 kb inversion clade</taxon>
        <taxon>genistoids sensu lato</taxon>
        <taxon>core genistoids</taxon>
        <taxon>Genisteae</taxon>
        <taxon>Lupinus</taxon>
    </lineage>
</organism>
<dbReference type="PANTHER" id="PTHR47210:SF1">
    <property type="entry name" value="MEDIATOR OF RNA POLYMERASE II TRANSCRIPTION SUBUNIT 26C-RELATED"/>
    <property type="match status" value="1"/>
</dbReference>
<dbReference type="AlphaFoldDB" id="A0A6A4PIC7"/>
<evidence type="ECO:0000313" key="2">
    <source>
        <dbReference type="Proteomes" id="UP000447434"/>
    </source>
</evidence>
<keyword evidence="2" id="KW-1185">Reference proteome</keyword>
<gene>
    <name evidence="1" type="ORF">Lalb_Chr13g0296411</name>
</gene>
<dbReference type="PANTHER" id="PTHR47210">
    <property type="entry name" value="MEDIATOR OF RNA POLYMERASE II TRANSCRIPTION SUBUNIT 26C-RELATED"/>
    <property type="match status" value="1"/>
</dbReference>
<dbReference type="EMBL" id="WOCE01000013">
    <property type="protein sequence ID" value="KAE9601308.1"/>
    <property type="molecule type" value="Genomic_DNA"/>
</dbReference>
<proteinExistence type="predicted"/>
<sequence>MGFIRFLILYAQQIHKVSIASDSKRQRESNSDSERLASARKRLQENYKEAANAKKQRMIQVMDLHELPKPKNKNVFFAKKQQSVHGRFW</sequence>
<evidence type="ECO:0000313" key="1">
    <source>
        <dbReference type="EMBL" id="KAE9601308.1"/>
    </source>
</evidence>
<protein>
    <submittedName>
        <fullName evidence="1">Uncharacterized protein</fullName>
    </submittedName>
</protein>
<dbReference type="Proteomes" id="UP000447434">
    <property type="component" value="Chromosome 13"/>
</dbReference>
<name>A0A6A4PIC7_LUPAL</name>
<comment type="caution">
    <text evidence="1">The sequence shown here is derived from an EMBL/GenBank/DDBJ whole genome shotgun (WGS) entry which is preliminary data.</text>
</comment>
<dbReference type="OrthoDB" id="1737653at2759"/>